<proteinExistence type="inferred from homology"/>
<sequence length="309" mass="32900">MIDPRLHTLRVLHAQGTVTATAAALHLTPSTVSQQLRLLAAELDVELLRPEGRRVRLTPAALTLVAYADGLHARWEEAEAALDRHRSGAAGHVRVSAVGSALAALVAPALRALRTEVPDITCQLTEDPGEDRSSLLLTDRTDIAVVIPAPGDPLPDEARVERWPLLTEPLDLLVADGHAFASRDEVELTEAAAETWIRAGDLADQHPLLLHAAASAGFTPRLAHGAVDWYAVAALVGSGHGICLLPRLAPLPAGLLVRRVPLAGRHTPTRSLVACVRRGSAGQPVIARTLTALETTARETARAWERGSR</sequence>
<keyword evidence="3" id="KW-0238">DNA-binding</keyword>
<reference evidence="6" key="1">
    <citation type="submission" date="2020-01" db="EMBL/GenBank/DDBJ databases">
        <title>Whole-genome analyses of novel actinobacteria.</title>
        <authorList>
            <person name="Sahin N."/>
        </authorList>
    </citation>
    <scope>NUCLEOTIDE SEQUENCE</scope>
    <source>
        <strain evidence="6">YC537</strain>
    </source>
</reference>
<gene>
    <name evidence="6" type="ORF">GUY60_27010</name>
</gene>
<dbReference type="InterPro" id="IPR036388">
    <property type="entry name" value="WH-like_DNA-bd_sf"/>
</dbReference>
<organism evidence="6 7">
    <name type="scientific">Streptomyces boluensis</name>
    <dbReference type="NCBI Taxonomy" id="1775135"/>
    <lineage>
        <taxon>Bacteria</taxon>
        <taxon>Bacillati</taxon>
        <taxon>Actinomycetota</taxon>
        <taxon>Actinomycetes</taxon>
        <taxon>Kitasatosporales</taxon>
        <taxon>Streptomycetaceae</taxon>
        <taxon>Streptomyces</taxon>
    </lineage>
</organism>
<dbReference type="PROSITE" id="PS50931">
    <property type="entry name" value="HTH_LYSR"/>
    <property type="match status" value="1"/>
</dbReference>
<dbReference type="InterPro" id="IPR005119">
    <property type="entry name" value="LysR_subst-bd"/>
</dbReference>
<dbReference type="InterPro" id="IPR036390">
    <property type="entry name" value="WH_DNA-bd_sf"/>
</dbReference>
<evidence type="ECO:0000256" key="1">
    <source>
        <dbReference type="ARBA" id="ARBA00009437"/>
    </source>
</evidence>
<dbReference type="Proteomes" id="UP000598297">
    <property type="component" value="Unassembled WGS sequence"/>
</dbReference>
<dbReference type="GO" id="GO:0032993">
    <property type="term" value="C:protein-DNA complex"/>
    <property type="evidence" value="ECO:0007669"/>
    <property type="project" value="TreeGrafter"/>
</dbReference>
<dbReference type="PANTHER" id="PTHR30346">
    <property type="entry name" value="TRANSCRIPTIONAL DUAL REGULATOR HCAR-RELATED"/>
    <property type="match status" value="1"/>
</dbReference>
<dbReference type="Pfam" id="PF00126">
    <property type="entry name" value="HTH_1"/>
    <property type="match status" value="1"/>
</dbReference>
<name>A0A964UTC4_9ACTN</name>
<dbReference type="AlphaFoldDB" id="A0A964UTC4"/>
<dbReference type="SUPFAM" id="SSF46785">
    <property type="entry name" value="Winged helix' DNA-binding domain"/>
    <property type="match status" value="1"/>
</dbReference>
<dbReference type="OrthoDB" id="4131546at2"/>
<evidence type="ECO:0000256" key="3">
    <source>
        <dbReference type="ARBA" id="ARBA00023125"/>
    </source>
</evidence>
<evidence type="ECO:0000256" key="2">
    <source>
        <dbReference type="ARBA" id="ARBA00023015"/>
    </source>
</evidence>
<dbReference type="Gene3D" id="3.40.190.10">
    <property type="entry name" value="Periplasmic binding protein-like II"/>
    <property type="match status" value="2"/>
</dbReference>
<dbReference type="EMBL" id="JAAAHS010000273">
    <property type="protein sequence ID" value="NBE55009.1"/>
    <property type="molecule type" value="Genomic_DNA"/>
</dbReference>
<accession>A0A964UTC4</accession>
<protein>
    <submittedName>
        <fullName evidence="6">LysR family transcriptional regulator</fullName>
    </submittedName>
</protein>
<keyword evidence="2" id="KW-0805">Transcription regulation</keyword>
<dbReference type="InterPro" id="IPR000847">
    <property type="entry name" value="LysR_HTH_N"/>
</dbReference>
<keyword evidence="4" id="KW-0804">Transcription</keyword>
<comment type="similarity">
    <text evidence="1">Belongs to the LysR transcriptional regulatory family.</text>
</comment>
<dbReference type="SUPFAM" id="SSF53850">
    <property type="entry name" value="Periplasmic binding protein-like II"/>
    <property type="match status" value="1"/>
</dbReference>
<dbReference type="PANTHER" id="PTHR30346:SF29">
    <property type="entry name" value="LYSR SUBSTRATE-BINDING"/>
    <property type="match status" value="1"/>
</dbReference>
<comment type="caution">
    <text evidence="6">The sequence shown here is derived from an EMBL/GenBank/DDBJ whole genome shotgun (WGS) entry which is preliminary data.</text>
</comment>
<keyword evidence="7" id="KW-1185">Reference proteome</keyword>
<dbReference type="GO" id="GO:0003700">
    <property type="term" value="F:DNA-binding transcription factor activity"/>
    <property type="evidence" value="ECO:0007669"/>
    <property type="project" value="InterPro"/>
</dbReference>
<evidence type="ECO:0000313" key="7">
    <source>
        <dbReference type="Proteomes" id="UP000598297"/>
    </source>
</evidence>
<evidence type="ECO:0000313" key="6">
    <source>
        <dbReference type="EMBL" id="NBE55009.1"/>
    </source>
</evidence>
<dbReference type="Pfam" id="PF03466">
    <property type="entry name" value="LysR_substrate"/>
    <property type="match status" value="1"/>
</dbReference>
<feature type="domain" description="HTH lysR-type" evidence="5">
    <location>
        <begin position="1"/>
        <end position="58"/>
    </location>
</feature>
<evidence type="ECO:0000256" key="4">
    <source>
        <dbReference type="ARBA" id="ARBA00023163"/>
    </source>
</evidence>
<evidence type="ECO:0000259" key="5">
    <source>
        <dbReference type="PROSITE" id="PS50931"/>
    </source>
</evidence>
<dbReference type="Gene3D" id="1.10.10.10">
    <property type="entry name" value="Winged helix-like DNA-binding domain superfamily/Winged helix DNA-binding domain"/>
    <property type="match status" value="1"/>
</dbReference>
<dbReference type="GO" id="GO:0003677">
    <property type="term" value="F:DNA binding"/>
    <property type="evidence" value="ECO:0007669"/>
    <property type="project" value="UniProtKB-KW"/>
</dbReference>
<dbReference type="RefSeq" id="WP_161702370.1">
    <property type="nucleotide sequence ID" value="NZ_JAAAHS010000273.1"/>
</dbReference>